<feature type="region of interest" description="Disordered" evidence="1">
    <location>
        <begin position="60"/>
        <end position="87"/>
    </location>
</feature>
<reference evidence="3" key="1">
    <citation type="journal article" date="2019" name="Int. J. Syst. Evol. Microbiol.">
        <title>The Global Catalogue of Microorganisms (GCM) 10K type strain sequencing project: providing services to taxonomists for standard genome sequencing and annotation.</title>
        <authorList>
            <consortium name="The Broad Institute Genomics Platform"/>
            <consortium name="The Broad Institute Genome Sequencing Center for Infectious Disease"/>
            <person name="Wu L."/>
            <person name="Ma J."/>
        </authorList>
    </citation>
    <scope>NUCLEOTIDE SEQUENCE [LARGE SCALE GENOMIC DNA]</scope>
    <source>
        <strain evidence="3">JCM 17839</strain>
    </source>
</reference>
<organism evidence="2 3">
    <name type="scientific">Microbacterium panaciterrae</name>
    <dbReference type="NCBI Taxonomy" id="985759"/>
    <lineage>
        <taxon>Bacteria</taxon>
        <taxon>Bacillati</taxon>
        <taxon>Actinomycetota</taxon>
        <taxon>Actinomycetes</taxon>
        <taxon>Micrococcales</taxon>
        <taxon>Microbacteriaceae</taxon>
        <taxon>Microbacterium</taxon>
    </lineage>
</organism>
<dbReference type="Proteomes" id="UP001500731">
    <property type="component" value="Unassembled WGS sequence"/>
</dbReference>
<evidence type="ECO:0000313" key="3">
    <source>
        <dbReference type="Proteomes" id="UP001500731"/>
    </source>
</evidence>
<evidence type="ECO:0000313" key="2">
    <source>
        <dbReference type="EMBL" id="GAA4491594.1"/>
    </source>
</evidence>
<name>A0ABP8PQS4_9MICO</name>
<sequence length="98" mass="10987">MVRRRIFDHCGEHPAVAGEQRMTRGDVSLPWNLLRVCHVEPLRWLKRVQENDVRTRIAGRVVEAQPGPSGEDPMSVSTGGDYLGPGQLLSTDAVRNVW</sequence>
<keyword evidence="3" id="KW-1185">Reference proteome</keyword>
<proteinExistence type="predicted"/>
<evidence type="ECO:0000256" key="1">
    <source>
        <dbReference type="SAM" id="MobiDB-lite"/>
    </source>
</evidence>
<protein>
    <submittedName>
        <fullName evidence="2">Uncharacterized protein</fullName>
    </submittedName>
</protein>
<comment type="caution">
    <text evidence="2">The sequence shown here is derived from an EMBL/GenBank/DDBJ whole genome shotgun (WGS) entry which is preliminary data.</text>
</comment>
<gene>
    <name evidence="2" type="ORF">GCM10023171_35710</name>
</gene>
<dbReference type="EMBL" id="BAABGP010000026">
    <property type="protein sequence ID" value="GAA4491594.1"/>
    <property type="molecule type" value="Genomic_DNA"/>
</dbReference>
<accession>A0ABP8PQS4</accession>